<organism evidence="2 3">
    <name type="scientific">Pleurodeles waltl</name>
    <name type="common">Iberian ribbed newt</name>
    <dbReference type="NCBI Taxonomy" id="8319"/>
    <lineage>
        <taxon>Eukaryota</taxon>
        <taxon>Metazoa</taxon>
        <taxon>Chordata</taxon>
        <taxon>Craniata</taxon>
        <taxon>Vertebrata</taxon>
        <taxon>Euteleostomi</taxon>
        <taxon>Amphibia</taxon>
        <taxon>Batrachia</taxon>
        <taxon>Caudata</taxon>
        <taxon>Salamandroidea</taxon>
        <taxon>Salamandridae</taxon>
        <taxon>Pleurodelinae</taxon>
        <taxon>Pleurodeles</taxon>
    </lineage>
</organism>
<accession>A0AAV7RWQ1</accession>
<reference evidence="2" key="1">
    <citation type="journal article" date="2022" name="bioRxiv">
        <title>Sequencing and chromosome-scale assembly of the giantPleurodeles waltlgenome.</title>
        <authorList>
            <person name="Brown T."/>
            <person name="Elewa A."/>
            <person name="Iarovenko S."/>
            <person name="Subramanian E."/>
            <person name="Araus A.J."/>
            <person name="Petzold A."/>
            <person name="Susuki M."/>
            <person name="Suzuki K.-i.T."/>
            <person name="Hayashi T."/>
            <person name="Toyoda A."/>
            <person name="Oliveira C."/>
            <person name="Osipova E."/>
            <person name="Leigh N.D."/>
            <person name="Simon A."/>
            <person name="Yun M.H."/>
        </authorList>
    </citation>
    <scope>NUCLEOTIDE SEQUENCE</scope>
    <source>
        <strain evidence="2">20211129_DDA</strain>
        <tissue evidence="2">Liver</tissue>
    </source>
</reference>
<evidence type="ECO:0000313" key="3">
    <source>
        <dbReference type="Proteomes" id="UP001066276"/>
    </source>
</evidence>
<protein>
    <submittedName>
        <fullName evidence="2">Uncharacterized protein</fullName>
    </submittedName>
</protein>
<keyword evidence="3" id="KW-1185">Reference proteome</keyword>
<sequence>MRDVRESGIGSLAPERACGLSSHGEPRPQVRPSTADGRARPARAGEAVPPDGALVRGTECREPPLRGSGVGAEPHPVSGDAARAGSPRRRGLGTAILPGE</sequence>
<evidence type="ECO:0000256" key="1">
    <source>
        <dbReference type="SAM" id="MobiDB-lite"/>
    </source>
</evidence>
<gene>
    <name evidence="2" type="ORF">NDU88_008113</name>
</gene>
<evidence type="ECO:0000313" key="2">
    <source>
        <dbReference type="EMBL" id="KAJ1155383.1"/>
    </source>
</evidence>
<dbReference type="EMBL" id="JANPWB010000009">
    <property type="protein sequence ID" value="KAJ1155383.1"/>
    <property type="molecule type" value="Genomic_DNA"/>
</dbReference>
<dbReference type="AlphaFoldDB" id="A0AAV7RWQ1"/>
<comment type="caution">
    <text evidence="2">The sequence shown here is derived from an EMBL/GenBank/DDBJ whole genome shotgun (WGS) entry which is preliminary data.</text>
</comment>
<name>A0AAV7RWQ1_PLEWA</name>
<proteinExistence type="predicted"/>
<dbReference type="Proteomes" id="UP001066276">
    <property type="component" value="Chromosome 5"/>
</dbReference>
<feature type="region of interest" description="Disordered" evidence="1">
    <location>
        <begin position="1"/>
        <end position="100"/>
    </location>
</feature>